<comment type="caution">
    <text evidence="2">The sequence shown here is derived from an EMBL/GenBank/DDBJ whole genome shotgun (WGS) entry which is preliminary data.</text>
</comment>
<evidence type="ECO:0000313" key="5">
    <source>
        <dbReference type="Proteomes" id="UP001077662"/>
    </source>
</evidence>
<proteinExistence type="predicted"/>
<protein>
    <recommendedName>
        <fullName evidence="6">WD40 repeat domain-containing protein</fullName>
    </recommendedName>
</protein>
<reference evidence="2" key="2">
    <citation type="submission" date="2022-09" db="EMBL/GenBank/DDBJ databases">
        <title>Genome analysis and characterization of larvicidal activity of Brevibacillus strains.</title>
        <authorList>
            <person name="Patrusheva E.V."/>
            <person name="Izotova A.O."/>
            <person name="Toshchakov S.V."/>
            <person name="Sineoky S.P."/>
        </authorList>
    </citation>
    <scope>NUCLEOTIDE SEQUENCE</scope>
    <source>
        <strain evidence="2">VKPM_B-13247</strain>
    </source>
</reference>
<dbReference type="Proteomes" id="UP000239759">
    <property type="component" value="Unassembled WGS sequence"/>
</dbReference>
<keyword evidence="1" id="KW-0472">Membrane</keyword>
<gene>
    <name evidence="3" type="ORF">C4A77_01200</name>
    <name evidence="2" type="ORF">O0554_05060</name>
</gene>
<name>A0AAP3DEA4_BRELA</name>
<accession>A0AAP3DEA4</accession>
<dbReference type="Proteomes" id="UP001077662">
    <property type="component" value="Unassembled WGS sequence"/>
</dbReference>
<keyword evidence="1" id="KW-1133">Transmembrane helix</keyword>
<evidence type="ECO:0000313" key="3">
    <source>
        <dbReference type="EMBL" id="PPB13029.1"/>
    </source>
</evidence>
<evidence type="ECO:0000256" key="1">
    <source>
        <dbReference type="SAM" id="Phobius"/>
    </source>
</evidence>
<dbReference type="Gene3D" id="2.120.10.30">
    <property type="entry name" value="TolB, C-terminal domain"/>
    <property type="match status" value="1"/>
</dbReference>
<dbReference type="RefSeq" id="WP_104030424.1">
    <property type="nucleotide sequence ID" value="NZ_JANSGW010000005.1"/>
</dbReference>
<dbReference type="InterPro" id="IPR011042">
    <property type="entry name" value="6-blade_b-propeller_TolB-like"/>
</dbReference>
<feature type="transmembrane region" description="Helical" evidence="1">
    <location>
        <begin position="81"/>
        <end position="100"/>
    </location>
</feature>
<dbReference type="EMBL" id="PRKQ01000001">
    <property type="protein sequence ID" value="PPB13029.1"/>
    <property type="molecule type" value="Genomic_DNA"/>
</dbReference>
<evidence type="ECO:0000313" key="4">
    <source>
        <dbReference type="Proteomes" id="UP000239759"/>
    </source>
</evidence>
<dbReference type="AlphaFoldDB" id="A0AAP3DEA4"/>
<keyword evidence="1" id="KW-0812">Transmembrane</keyword>
<organism evidence="2 5">
    <name type="scientific">Brevibacillus laterosporus</name>
    <name type="common">Bacillus laterosporus</name>
    <dbReference type="NCBI Taxonomy" id="1465"/>
    <lineage>
        <taxon>Bacteria</taxon>
        <taxon>Bacillati</taxon>
        <taxon>Bacillota</taxon>
        <taxon>Bacilli</taxon>
        <taxon>Bacillales</taxon>
        <taxon>Paenibacillaceae</taxon>
        <taxon>Brevibacillus</taxon>
    </lineage>
</organism>
<dbReference type="SUPFAM" id="SSF82171">
    <property type="entry name" value="DPP6 N-terminal domain-like"/>
    <property type="match status" value="1"/>
</dbReference>
<dbReference type="EMBL" id="JAPTNE010000005">
    <property type="protein sequence ID" value="MCZ0806291.1"/>
    <property type="molecule type" value="Genomic_DNA"/>
</dbReference>
<evidence type="ECO:0000313" key="2">
    <source>
        <dbReference type="EMBL" id="MCZ0806291.1"/>
    </source>
</evidence>
<reference evidence="3 4" key="1">
    <citation type="submission" date="2018-02" db="EMBL/GenBank/DDBJ databases">
        <title>Comparative analysis of genomes of three Brevibacillus laterosporus strains producers of potent antimicrobials isolated from silage.</title>
        <authorList>
            <person name="Kojic M."/>
            <person name="Miljkovic M."/>
            <person name="Studholme D."/>
            <person name="Filipic B."/>
        </authorList>
    </citation>
    <scope>NUCLEOTIDE SEQUENCE [LARGE SCALE GENOMIC DNA]</scope>
    <source>
        <strain evidence="3 4">BGSP11</strain>
    </source>
</reference>
<evidence type="ECO:0008006" key="6">
    <source>
        <dbReference type="Google" id="ProtNLM"/>
    </source>
</evidence>
<sequence length="367" mass="41643">MKDDLRSASDQTNEHEQTVVELLSHLSDMRKAVPVNYRLKEDLKRKLMEQMQGQKQSHLTIVRQEEIKHNDQKRINRKRGWYMLGGVGTVALAAFLYVNVAQADVDLAISKSPISIPKLSTDSAVLSSDLQVAYLQADNKLHIISGYDSEIDTPIELPQQIGTYDSIAWNSTSTKLALTENSQDKGKLWVLQLNQSKEKSYAPRLLLEQENRPVIDPAFDPKDEFLAYTVYKQDKPEVWVTNLRTFGKEKVANGSKAAWSHNGRYLSFEQNGEVCIYDRQTGEIKEKVRGSSPSWFSAKQLTILSPDGVMLMGTMDENVKNWKKVKLPAGIQKESVKRAEWTSDGKHLLIVNSDQQGFMFTPLDLQK</sequence>